<organism evidence="1 2">
    <name type="scientific">Lithospermum erythrorhizon</name>
    <name type="common">Purple gromwell</name>
    <name type="synonym">Lithospermum officinale var. erythrorhizon</name>
    <dbReference type="NCBI Taxonomy" id="34254"/>
    <lineage>
        <taxon>Eukaryota</taxon>
        <taxon>Viridiplantae</taxon>
        <taxon>Streptophyta</taxon>
        <taxon>Embryophyta</taxon>
        <taxon>Tracheophyta</taxon>
        <taxon>Spermatophyta</taxon>
        <taxon>Magnoliopsida</taxon>
        <taxon>eudicotyledons</taxon>
        <taxon>Gunneridae</taxon>
        <taxon>Pentapetalae</taxon>
        <taxon>asterids</taxon>
        <taxon>lamiids</taxon>
        <taxon>Boraginales</taxon>
        <taxon>Boraginaceae</taxon>
        <taxon>Boraginoideae</taxon>
        <taxon>Lithospermeae</taxon>
        <taxon>Lithospermum</taxon>
    </lineage>
</organism>
<keyword evidence="2" id="KW-1185">Reference proteome</keyword>
<reference evidence="1 2" key="1">
    <citation type="submission" date="2024-01" db="EMBL/GenBank/DDBJ databases">
        <title>The complete chloroplast genome sequence of Lithospermum erythrorhizon: insights into the phylogenetic relationship among Boraginaceae species and the maternal lineages of purple gromwells.</title>
        <authorList>
            <person name="Okada T."/>
            <person name="Watanabe K."/>
        </authorList>
    </citation>
    <scope>NUCLEOTIDE SEQUENCE [LARGE SCALE GENOMIC DNA]</scope>
</reference>
<accession>A0AAV3NJU1</accession>
<comment type="caution">
    <text evidence="1">The sequence shown here is derived from an EMBL/GenBank/DDBJ whole genome shotgun (WGS) entry which is preliminary data.</text>
</comment>
<name>A0AAV3NJU1_LITER</name>
<dbReference type="AlphaFoldDB" id="A0AAV3NJU1"/>
<protein>
    <submittedName>
        <fullName evidence="1">Uncharacterized protein</fullName>
    </submittedName>
</protein>
<evidence type="ECO:0000313" key="1">
    <source>
        <dbReference type="EMBL" id="GAA0139429.1"/>
    </source>
</evidence>
<evidence type="ECO:0000313" key="2">
    <source>
        <dbReference type="Proteomes" id="UP001454036"/>
    </source>
</evidence>
<gene>
    <name evidence="1" type="ORF">LIER_35090</name>
</gene>
<proteinExistence type="predicted"/>
<dbReference type="Proteomes" id="UP001454036">
    <property type="component" value="Unassembled WGS sequence"/>
</dbReference>
<dbReference type="EMBL" id="BAABME010015108">
    <property type="protein sequence ID" value="GAA0139429.1"/>
    <property type="molecule type" value="Genomic_DNA"/>
</dbReference>
<sequence>MSFSDRENVLKKEGNVSPKKLPVWERIQRDRRQFAGKPYNKGTFPQRGMVRCNQQAPIYDPMGNTPLRVSVAEVFVQVRDKRILPIPARMMGNPSKRDQHLYYEYH</sequence>